<sequence>ENGLSKTTGSVEETNQNNRPQSADAKRLLT</sequence>
<dbReference type="EMBL" id="CAJOBR010053359">
    <property type="protein sequence ID" value="CAF5056072.1"/>
    <property type="molecule type" value="Genomic_DNA"/>
</dbReference>
<comment type="caution">
    <text evidence="2">The sequence shown here is derived from an EMBL/GenBank/DDBJ whole genome shotgun (WGS) entry which is preliminary data.</text>
</comment>
<accession>A0A822CZQ8</accession>
<feature type="region of interest" description="Disordered" evidence="1">
    <location>
        <begin position="1"/>
        <end position="30"/>
    </location>
</feature>
<dbReference type="Proteomes" id="UP000663848">
    <property type="component" value="Unassembled WGS sequence"/>
</dbReference>
<evidence type="ECO:0000313" key="2">
    <source>
        <dbReference type="EMBL" id="CAF5056072.1"/>
    </source>
</evidence>
<name>A0A822CZQ8_9BILA</name>
<evidence type="ECO:0000256" key="1">
    <source>
        <dbReference type="SAM" id="MobiDB-lite"/>
    </source>
</evidence>
<proteinExistence type="predicted"/>
<feature type="non-terminal residue" evidence="2">
    <location>
        <position position="1"/>
    </location>
</feature>
<feature type="compositionally biased region" description="Polar residues" evidence="1">
    <location>
        <begin position="1"/>
        <end position="21"/>
    </location>
</feature>
<evidence type="ECO:0000313" key="3">
    <source>
        <dbReference type="Proteomes" id="UP000663848"/>
    </source>
</evidence>
<organism evidence="2 3">
    <name type="scientific">Rotaria socialis</name>
    <dbReference type="NCBI Taxonomy" id="392032"/>
    <lineage>
        <taxon>Eukaryota</taxon>
        <taxon>Metazoa</taxon>
        <taxon>Spiralia</taxon>
        <taxon>Gnathifera</taxon>
        <taxon>Rotifera</taxon>
        <taxon>Eurotatoria</taxon>
        <taxon>Bdelloidea</taxon>
        <taxon>Philodinida</taxon>
        <taxon>Philodinidae</taxon>
        <taxon>Rotaria</taxon>
    </lineage>
</organism>
<reference evidence="2" key="1">
    <citation type="submission" date="2021-02" db="EMBL/GenBank/DDBJ databases">
        <authorList>
            <person name="Nowell W R."/>
        </authorList>
    </citation>
    <scope>NUCLEOTIDE SEQUENCE</scope>
</reference>
<protein>
    <submittedName>
        <fullName evidence="2">Uncharacterized protein</fullName>
    </submittedName>
</protein>
<gene>
    <name evidence="2" type="ORF">QYT958_LOCUS42373</name>
</gene>
<dbReference type="AlphaFoldDB" id="A0A822CZQ8"/>